<organism evidence="2 3">
    <name type="scientific">Methylomonas albis</name>
    <dbReference type="NCBI Taxonomy" id="1854563"/>
    <lineage>
        <taxon>Bacteria</taxon>
        <taxon>Pseudomonadati</taxon>
        <taxon>Pseudomonadota</taxon>
        <taxon>Gammaproteobacteria</taxon>
        <taxon>Methylococcales</taxon>
        <taxon>Methylococcaceae</taxon>
        <taxon>Methylomonas</taxon>
    </lineage>
</organism>
<feature type="domain" description="DNA topoisomerase type IA zn finger" evidence="1">
    <location>
        <begin position="47"/>
        <end position="84"/>
    </location>
</feature>
<comment type="caution">
    <text evidence="2">The sequence shown here is derived from an EMBL/GenBank/DDBJ whole genome shotgun (WGS) entry which is preliminary data.</text>
</comment>
<dbReference type="Pfam" id="PF01396">
    <property type="entry name" value="Zn_ribbon_Top1"/>
    <property type="match status" value="1"/>
</dbReference>
<sequence length="86" mass="9644">MLLTESEAAEACRKIQAGRLKPSIRTHIEHVRHVKSIVEQKQQQPENACPKCGKPMILRTAKTGNNQGNQFWGCSGYPRCRTVKAV</sequence>
<keyword evidence="3" id="KW-1185">Reference proteome</keyword>
<evidence type="ECO:0000259" key="1">
    <source>
        <dbReference type="Pfam" id="PF01396"/>
    </source>
</evidence>
<dbReference type="Gene3D" id="3.30.65.10">
    <property type="entry name" value="Bacterial Topoisomerase I, domain 1"/>
    <property type="match status" value="1"/>
</dbReference>
<keyword evidence="2" id="KW-0238">DNA-binding</keyword>
<dbReference type="InterPro" id="IPR013498">
    <property type="entry name" value="Topo_IA_Znf"/>
</dbReference>
<dbReference type="SUPFAM" id="SSF57783">
    <property type="entry name" value="Zinc beta-ribbon"/>
    <property type="match status" value="1"/>
</dbReference>
<accession>A0ABR9D6I1</accession>
<dbReference type="EMBL" id="JACXSS010000001">
    <property type="protein sequence ID" value="MBD9358726.1"/>
    <property type="molecule type" value="Genomic_DNA"/>
</dbReference>
<protein>
    <submittedName>
        <fullName evidence="2">Topoisomerase DNA-binding C4 zinc finger domain-containing protein</fullName>
    </submittedName>
</protein>
<proteinExistence type="predicted"/>
<dbReference type="GO" id="GO:0003677">
    <property type="term" value="F:DNA binding"/>
    <property type="evidence" value="ECO:0007669"/>
    <property type="project" value="UniProtKB-KW"/>
</dbReference>
<evidence type="ECO:0000313" key="2">
    <source>
        <dbReference type="EMBL" id="MBD9358726.1"/>
    </source>
</evidence>
<reference evidence="2 3" key="1">
    <citation type="submission" date="2020-09" db="EMBL/GenBank/DDBJ databases">
        <title>Methylomonas albis sp. nov. and Methylomonas fluvii sp. nov.: Two cold-adapted methanotrophs from the River Elbe and an amended description of Methylovulum psychrotolerans strain Eb1.</title>
        <authorList>
            <person name="Bussmann I.K."/>
            <person name="Klings K.-W."/>
            <person name="Warnstedt J."/>
            <person name="Hoppert M."/>
            <person name="Saborowski A."/>
            <person name="Horn F."/>
            <person name="Liebner S."/>
        </authorList>
    </citation>
    <scope>NUCLEOTIDE SEQUENCE [LARGE SCALE GENOMIC DNA]</scope>
    <source>
        <strain evidence="2 3">EbA</strain>
    </source>
</reference>
<dbReference type="Proteomes" id="UP000652176">
    <property type="component" value="Unassembled WGS sequence"/>
</dbReference>
<name>A0ABR9D6I1_9GAMM</name>
<evidence type="ECO:0000313" key="3">
    <source>
        <dbReference type="Proteomes" id="UP000652176"/>
    </source>
</evidence>
<gene>
    <name evidence="2" type="ORF">IE877_23100</name>
</gene>